<dbReference type="Gene3D" id="2.60.120.260">
    <property type="entry name" value="Galactose-binding domain-like"/>
    <property type="match status" value="1"/>
</dbReference>
<dbReference type="SUPFAM" id="SSF49785">
    <property type="entry name" value="Galactose-binding domain-like"/>
    <property type="match status" value="1"/>
</dbReference>
<keyword evidence="5" id="KW-1185">Reference proteome</keyword>
<dbReference type="Pfam" id="PF08530">
    <property type="entry name" value="PepX_C"/>
    <property type="match status" value="1"/>
</dbReference>
<gene>
    <name evidence="4" type="ORF">HD601_002937</name>
</gene>
<evidence type="ECO:0000256" key="1">
    <source>
        <dbReference type="ARBA" id="ARBA00022801"/>
    </source>
</evidence>
<dbReference type="SUPFAM" id="SSF53474">
    <property type="entry name" value="alpha/beta-Hydrolases"/>
    <property type="match status" value="1"/>
</dbReference>
<keyword evidence="1" id="KW-0378">Hydrolase</keyword>
<evidence type="ECO:0000313" key="4">
    <source>
        <dbReference type="EMBL" id="MBB5788362.1"/>
    </source>
</evidence>
<dbReference type="EMBL" id="JACHMM010000001">
    <property type="protein sequence ID" value="MBB5788362.1"/>
    <property type="molecule type" value="Genomic_DNA"/>
</dbReference>
<dbReference type="PANTHER" id="PTHR43056:SF10">
    <property type="entry name" value="COCE_NOND FAMILY, PUTATIVE (AFU_ORTHOLOGUE AFUA_7G00600)-RELATED"/>
    <property type="match status" value="1"/>
</dbReference>
<dbReference type="GO" id="GO:0008239">
    <property type="term" value="F:dipeptidyl-peptidase activity"/>
    <property type="evidence" value="ECO:0007669"/>
    <property type="project" value="InterPro"/>
</dbReference>
<dbReference type="InterPro" id="IPR050585">
    <property type="entry name" value="Xaa-Pro_dipeptidyl-ppase/CocE"/>
</dbReference>
<dbReference type="Pfam" id="PF02129">
    <property type="entry name" value="Peptidase_S15"/>
    <property type="match status" value="1"/>
</dbReference>
<dbReference type="PANTHER" id="PTHR43056">
    <property type="entry name" value="PEPTIDASE S9 PROLYL OLIGOPEPTIDASE"/>
    <property type="match status" value="1"/>
</dbReference>
<dbReference type="InterPro" id="IPR008979">
    <property type="entry name" value="Galactose-bd-like_sf"/>
</dbReference>
<dbReference type="InterPro" id="IPR005674">
    <property type="entry name" value="CocE/Ser_esterase"/>
</dbReference>
<comment type="caution">
    <text evidence="4">The sequence shown here is derived from an EMBL/GenBank/DDBJ whole genome shotgun (WGS) entry which is preliminary data.</text>
</comment>
<accession>A0A7W9GR52</accession>
<reference evidence="4 5" key="1">
    <citation type="submission" date="2020-08" db="EMBL/GenBank/DDBJ databases">
        <title>Sequencing the genomes of 1000 actinobacteria strains.</title>
        <authorList>
            <person name="Klenk H.-P."/>
        </authorList>
    </citation>
    <scope>NUCLEOTIDE SEQUENCE [LARGE SCALE GENOMIC DNA]</scope>
    <source>
        <strain evidence="4 5">DSM 102122</strain>
    </source>
</reference>
<evidence type="ECO:0000256" key="2">
    <source>
        <dbReference type="SAM" id="MobiDB-lite"/>
    </source>
</evidence>
<dbReference type="NCBIfam" id="TIGR00976">
    <property type="entry name" value="CocE_NonD"/>
    <property type="match status" value="1"/>
</dbReference>
<feature type="region of interest" description="Disordered" evidence="2">
    <location>
        <begin position="1"/>
        <end position="24"/>
    </location>
</feature>
<dbReference type="InterPro" id="IPR029058">
    <property type="entry name" value="AB_hydrolase_fold"/>
</dbReference>
<feature type="domain" description="Xaa-Pro dipeptidyl-peptidase C-terminal" evidence="3">
    <location>
        <begin position="345"/>
        <end position="576"/>
    </location>
</feature>
<name>A0A7W9GR52_9ACTN</name>
<evidence type="ECO:0000313" key="5">
    <source>
        <dbReference type="Proteomes" id="UP000542813"/>
    </source>
</evidence>
<dbReference type="RefSeq" id="WP_221440991.1">
    <property type="nucleotide sequence ID" value="NZ_JACHMM010000001.1"/>
</dbReference>
<protein>
    <submittedName>
        <fullName evidence="4">Putative acyl esterase</fullName>
    </submittedName>
</protein>
<dbReference type="SMART" id="SM00939">
    <property type="entry name" value="PepX_C"/>
    <property type="match status" value="1"/>
</dbReference>
<organism evidence="4 5">
    <name type="scientific">Jiangella mangrovi</name>
    <dbReference type="NCBI Taxonomy" id="1524084"/>
    <lineage>
        <taxon>Bacteria</taxon>
        <taxon>Bacillati</taxon>
        <taxon>Actinomycetota</taxon>
        <taxon>Actinomycetes</taxon>
        <taxon>Jiangellales</taxon>
        <taxon>Jiangellaceae</taxon>
        <taxon>Jiangella</taxon>
    </lineage>
</organism>
<sequence>MAHPMAAGTAPGQRQLNGPQTTGREYRNLSTAEHDMVVQYDVGVPMRDGTVLRADIRRPASGGLFPALLSAAPYPRQLQDLGAPAGVIEAGASDFWVPRGYGHVIANLRGTVGSGGTWGAFDSQERRDLYDLVEWVAAQPGCDGGVGMIGISYYAMTQLAATSQRPPHLRAVFPFDVTVSLREAAYHNGLLSSGFIGPWLNTVGVLSAHGDRVYRGPVANLLRRVFAAPAVHRRFATTGGAAVVRALRLTGRLPHAGRPWNDLWNAVAVDHPTRDVWWAERDLTPLLAGVDIPVYLGSEWSNVPLHLPGAFAAWDALSSNPHVRLSILGEHGLPWPWESMHLEALAWFDLWLKGRETGILDGPPIRYRLPGADGIDGSDGAGGWRTSDVWPPPADHTELALNADASLGGAEHQGARSYATPDLAAPGLPDVIAWTTGPLTADVDVVGHGELQLTASSSATDTAWIALLQDVAPDGSVSDVTQGWLRAGLREVDEAASTLGRPVLPQRRSVPVPPDRPVRYRIPLVPAARRFGRGHRIRLALTSDDTSRNAHAMLNFTHTPVGDDTVNTVYSSSRLLLPVLR</sequence>
<dbReference type="Gene3D" id="1.10.3020.10">
    <property type="entry name" value="alpha-amino acid ester hydrolase ( Helical cap domain)"/>
    <property type="match status" value="1"/>
</dbReference>
<dbReference type="Gene3D" id="3.40.50.1820">
    <property type="entry name" value="alpha/beta hydrolase"/>
    <property type="match status" value="1"/>
</dbReference>
<dbReference type="InterPro" id="IPR013736">
    <property type="entry name" value="Xaa-Pro_dipept_C"/>
</dbReference>
<dbReference type="Proteomes" id="UP000542813">
    <property type="component" value="Unassembled WGS sequence"/>
</dbReference>
<feature type="compositionally biased region" description="Polar residues" evidence="2">
    <location>
        <begin position="12"/>
        <end position="23"/>
    </location>
</feature>
<evidence type="ECO:0000259" key="3">
    <source>
        <dbReference type="SMART" id="SM00939"/>
    </source>
</evidence>
<dbReference type="AlphaFoldDB" id="A0A7W9GR52"/>
<proteinExistence type="predicted"/>
<dbReference type="InterPro" id="IPR000383">
    <property type="entry name" value="Xaa-Pro-like_dom"/>
</dbReference>